<keyword evidence="12" id="KW-1185">Reference proteome</keyword>
<dbReference type="Proteomes" id="UP000504633">
    <property type="component" value="Unplaced"/>
</dbReference>
<dbReference type="NCBIfam" id="NF006054">
    <property type="entry name" value="PRK08202.1"/>
    <property type="match status" value="1"/>
</dbReference>
<dbReference type="GeneID" id="111599905"/>
<dbReference type="Pfam" id="PF01048">
    <property type="entry name" value="PNP_UDP_1"/>
    <property type="match status" value="1"/>
</dbReference>
<dbReference type="KEGG" id="dhe:111599905"/>
<dbReference type="SUPFAM" id="SSF53167">
    <property type="entry name" value="Purine and uridine phosphorylases"/>
    <property type="match status" value="1"/>
</dbReference>
<proteinExistence type="inferred from homology"/>
<dbReference type="EC" id="2.4.2.1" evidence="3"/>
<dbReference type="UniPathway" id="UPA00606"/>
<evidence type="ECO:0000256" key="4">
    <source>
        <dbReference type="ARBA" id="ARBA00022676"/>
    </source>
</evidence>
<dbReference type="NCBIfam" id="TIGR01697">
    <property type="entry name" value="PNPH-PUNA-XAPA"/>
    <property type="match status" value="1"/>
</dbReference>
<accession>A0A6J1M3Z0</accession>
<dbReference type="InterPro" id="IPR000845">
    <property type="entry name" value="Nucleoside_phosphorylase_d"/>
</dbReference>
<dbReference type="OMA" id="NIPTHHV"/>
<evidence type="ECO:0000256" key="6">
    <source>
        <dbReference type="ARBA" id="ARBA00023918"/>
    </source>
</evidence>
<evidence type="ECO:0000313" key="12">
    <source>
        <dbReference type="Proteomes" id="UP000504633"/>
    </source>
</evidence>
<evidence type="ECO:0000259" key="11">
    <source>
        <dbReference type="Pfam" id="PF01048"/>
    </source>
</evidence>
<evidence type="ECO:0000313" key="13">
    <source>
        <dbReference type="RefSeq" id="XP_023171495.1"/>
    </source>
</evidence>
<keyword evidence="4" id="KW-0328">Glycosyltransferase</keyword>
<sequence>MNRNIKMCNGDCCMLKTALQIRRMKLLIEKQLQKEANAKPKNIIVTPQSSLYSYEDVQNMAKYIINRAEKKPKYGLIFGSHMNKLSDLVDSPTVLEYTDIPKFPISPLHGTNCKMFVGELMGGPVIAIQGRLHYYDGNPFGSCALPVRMLKLCGVEYLFLICSAGAIAADCKVGDVVVIKDHINMFGWGGNCPLVGPNDVRFGSHNVTMTNAYDEKLIDRAMEIAREIGQDDRVKCGVYACVGGPALETPAEHRFLRKIGADVIGMSIAPEVTVARHCGLKVLSLTVITVPSIDVAAPPQNDYASLLSEGRHISSELVSRIIYKIQNNL</sequence>
<evidence type="ECO:0000256" key="10">
    <source>
        <dbReference type="ARBA" id="ARBA00031036"/>
    </source>
</evidence>
<dbReference type="CDD" id="cd09009">
    <property type="entry name" value="PNP-EcPNPII_like"/>
    <property type="match status" value="1"/>
</dbReference>
<reference evidence="13" key="1">
    <citation type="submission" date="2025-08" db="UniProtKB">
        <authorList>
            <consortium name="RefSeq"/>
        </authorList>
    </citation>
    <scope>IDENTIFICATION</scope>
    <source>
        <strain evidence="13">15085-1641.00</strain>
        <tissue evidence="13">Whole body</tissue>
    </source>
</reference>
<comment type="catalytic activity">
    <reaction evidence="9">
        <text>guanosine + phosphate = alpha-D-ribose 1-phosphate + guanine</text>
        <dbReference type="Rhea" id="RHEA:13233"/>
        <dbReference type="ChEBI" id="CHEBI:16235"/>
        <dbReference type="ChEBI" id="CHEBI:16750"/>
        <dbReference type="ChEBI" id="CHEBI:43474"/>
        <dbReference type="ChEBI" id="CHEBI:57720"/>
        <dbReference type="EC" id="2.4.2.1"/>
    </reaction>
</comment>
<dbReference type="GO" id="GO:0004731">
    <property type="term" value="F:purine-nucleoside phosphorylase activity"/>
    <property type="evidence" value="ECO:0007669"/>
    <property type="project" value="UniProtKB-EC"/>
</dbReference>
<comment type="catalytic activity">
    <reaction evidence="6">
        <text>inosine + phosphate = alpha-D-ribose 1-phosphate + hypoxanthine</text>
        <dbReference type="Rhea" id="RHEA:27646"/>
        <dbReference type="ChEBI" id="CHEBI:17368"/>
        <dbReference type="ChEBI" id="CHEBI:17596"/>
        <dbReference type="ChEBI" id="CHEBI:43474"/>
        <dbReference type="ChEBI" id="CHEBI:57720"/>
        <dbReference type="EC" id="2.4.2.1"/>
    </reaction>
</comment>
<dbReference type="RefSeq" id="XP_023171495.1">
    <property type="nucleotide sequence ID" value="XM_023315727.1"/>
</dbReference>
<comment type="catalytic activity">
    <reaction evidence="7">
        <text>2'-deoxyguanosine + phosphate = 2-deoxy-alpha-D-ribose 1-phosphate + guanine</text>
        <dbReference type="Rhea" id="RHEA:27738"/>
        <dbReference type="ChEBI" id="CHEBI:16235"/>
        <dbReference type="ChEBI" id="CHEBI:17172"/>
        <dbReference type="ChEBI" id="CHEBI:43474"/>
        <dbReference type="ChEBI" id="CHEBI:57259"/>
        <dbReference type="EC" id="2.4.2.1"/>
    </reaction>
</comment>
<dbReference type="InterPro" id="IPR035994">
    <property type="entry name" value="Nucleoside_phosphorylase_sf"/>
</dbReference>
<evidence type="ECO:0000256" key="2">
    <source>
        <dbReference type="ARBA" id="ARBA00006751"/>
    </source>
</evidence>
<protein>
    <recommendedName>
        <fullName evidence="3">purine-nucleoside phosphorylase</fullName>
        <ecNumber evidence="3">2.4.2.1</ecNumber>
    </recommendedName>
    <alternativeName>
        <fullName evidence="10">Inosine-guanosine phosphorylase</fullName>
    </alternativeName>
</protein>
<dbReference type="InterPro" id="IPR011268">
    <property type="entry name" value="Purine_phosphorylase"/>
</dbReference>
<dbReference type="GO" id="GO:0005737">
    <property type="term" value="C:cytoplasm"/>
    <property type="evidence" value="ECO:0007669"/>
    <property type="project" value="TreeGrafter"/>
</dbReference>
<evidence type="ECO:0000256" key="3">
    <source>
        <dbReference type="ARBA" id="ARBA00011886"/>
    </source>
</evidence>
<dbReference type="GO" id="GO:0009116">
    <property type="term" value="P:nucleoside metabolic process"/>
    <property type="evidence" value="ECO:0007669"/>
    <property type="project" value="InterPro"/>
</dbReference>
<keyword evidence="5" id="KW-0808">Transferase</keyword>
<dbReference type="AlphaFoldDB" id="A0A6J1M3Z0"/>
<organism evidence="12 13">
    <name type="scientific">Drosophila hydei</name>
    <name type="common">Fruit fly</name>
    <dbReference type="NCBI Taxonomy" id="7224"/>
    <lineage>
        <taxon>Eukaryota</taxon>
        <taxon>Metazoa</taxon>
        <taxon>Ecdysozoa</taxon>
        <taxon>Arthropoda</taxon>
        <taxon>Hexapoda</taxon>
        <taxon>Insecta</taxon>
        <taxon>Pterygota</taxon>
        <taxon>Neoptera</taxon>
        <taxon>Endopterygota</taxon>
        <taxon>Diptera</taxon>
        <taxon>Brachycera</taxon>
        <taxon>Muscomorpha</taxon>
        <taxon>Ephydroidea</taxon>
        <taxon>Drosophilidae</taxon>
        <taxon>Drosophila</taxon>
    </lineage>
</organism>
<comment type="similarity">
    <text evidence="2">Belongs to the PNP/MTAP phosphorylase family.</text>
</comment>
<dbReference type="PANTHER" id="PTHR11904:SF9">
    <property type="entry name" value="PURINE NUCLEOSIDE PHOSPHORYLASE-RELATED"/>
    <property type="match status" value="1"/>
</dbReference>
<feature type="domain" description="Nucleoside phosphorylase" evidence="11">
    <location>
        <begin position="74"/>
        <end position="289"/>
    </location>
</feature>
<evidence type="ECO:0000256" key="7">
    <source>
        <dbReference type="ARBA" id="ARBA00023929"/>
    </source>
</evidence>
<comment type="pathway">
    <text evidence="1">Purine metabolism; purine nucleoside salvage.</text>
</comment>
<dbReference type="Gene3D" id="3.40.50.1580">
    <property type="entry name" value="Nucleoside phosphorylase domain"/>
    <property type="match status" value="1"/>
</dbReference>
<evidence type="ECO:0000256" key="9">
    <source>
        <dbReference type="ARBA" id="ARBA00023970"/>
    </source>
</evidence>
<dbReference type="PANTHER" id="PTHR11904">
    <property type="entry name" value="METHYLTHIOADENOSINE/PURINE NUCLEOSIDE PHOSPHORYLASE"/>
    <property type="match status" value="1"/>
</dbReference>
<comment type="catalytic activity">
    <reaction evidence="8">
        <text>2'-deoxyinosine + phosphate = 2-deoxy-alpha-D-ribose 1-phosphate + hypoxanthine</text>
        <dbReference type="Rhea" id="RHEA:27750"/>
        <dbReference type="ChEBI" id="CHEBI:17368"/>
        <dbReference type="ChEBI" id="CHEBI:28997"/>
        <dbReference type="ChEBI" id="CHEBI:43474"/>
        <dbReference type="ChEBI" id="CHEBI:57259"/>
        <dbReference type="EC" id="2.4.2.1"/>
    </reaction>
</comment>
<name>A0A6J1M3Z0_DROHY</name>
<dbReference type="OrthoDB" id="10261782at2759"/>
<evidence type="ECO:0000256" key="8">
    <source>
        <dbReference type="ARBA" id="ARBA00023950"/>
    </source>
</evidence>
<evidence type="ECO:0000256" key="5">
    <source>
        <dbReference type="ARBA" id="ARBA00022679"/>
    </source>
</evidence>
<gene>
    <name evidence="13" type="primary">LOC111599905</name>
</gene>
<evidence type="ECO:0000256" key="1">
    <source>
        <dbReference type="ARBA" id="ARBA00005058"/>
    </source>
</evidence>